<evidence type="ECO:0008006" key="6">
    <source>
        <dbReference type="Google" id="ProtNLM"/>
    </source>
</evidence>
<keyword evidence="2" id="KW-1133">Transmembrane helix</keyword>
<name>A0A9P6Q057_9FUNG</name>
<feature type="transmembrane region" description="Helical" evidence="2">
    <location>
        <begin position="335"/>
        <end position="354"/>
    </location>
</feature>
<feature type="compositionally biased region" description="Polar residues" evidence="1">
    <location>
        <begin position="592"/>
        <end position="610"/>
    </location>
</feature>
<evidence type="ECO:0000313" key="5">
    <source>
        <dbReference type="Proteomes" id="UP000726737"/>
    </source>
</evidence>
<dbReference type="EMBL" id="JAAAJA010000291">
    <property type="protein sequence ID" value="KAG0256613.1"/>
    <property type="molecule type" value="Genomic_DNA"/>
</dbReference>
<keyword evidence="3" id="KW-0732">Signal</keyword>
<feature type="compositionally biased region" description="Polar residues" evidence="1">
    <location>
        <begin position="544"/>
        <end position="562"/>
    </location>
</feature>
<dbReference type="InterPro" id="IPR050949">
    <property type="entry name" value="GPCR_Fz/Smo-like"/>
</dbReference>
<keyword evidence="5" id="KW-1185">Reference proteome</keyword>
<dbReference type="OrthoDB" id="26203at2759"/>
<sequence>MVRYSGLLRASAVMALSMVLSAGVTAQTTTSPGASSTAAGTSISPTATTHFILPTPGPAPPGGASGNQTLGSCPGPLIPNTLGLDIPTCIGSCCIKCPAIESLYEPNRVYKVIEASFVTRQISLACSAFMALSYLVLPGKRAQPHISVLFLTMSLSLWYAAFDVMPGVSNACANDFEMSTWSNSRLCGAQGVLIIYLTQTSALWCSLLIYKLHLLAVWRSNWIDAYYGWFTGFCWIFPLAFAIPVAVKNLSQYPGIGFSCLVSTENLNTYLFYPTAVYIFPAFAAHIFTVIKMIHLAVMSSKIDTGLSQLSTDARMKITTTMQAKRLLRSQWRPALMVGTVMVTLTVFWLFYFVDAHRLASMGPSSPWMQEWMLCVMTNGQQGKTSDETQTICAKGIASHMPSIPWFTAAEMLMAILGIIVALVFISKTEFWEEWAYLLSNLLSRGKTGNGNGSLRGRKSPDEGSNSATAVTRSQGMDNGMKMMRSQGPNNGNNMNMAPGAFMNNNANSSSAKNTHGAPGTQWYDMDDLLDKEYDEHGNRRMNRSMSYGSQTGIATNTSPNPVSDPPRFTDSNTTGDLLYRPPEYEAAPTHWSPSPFTLATPSNAYTGQNNHERYVEQPVVPSPVPRTPKLTSPQVHLSNPIGSSSPPQSPTSPTGYHYSGSLSPMPPRSPTQRSRPLESIPIISVATRGSPAQAYQQQKHPSSPTSPGPQRKQQQQRVAKNQYNSNESYEQIGVASRESMARAGSEIGTSPNIRVNTNMDQLARSPPAPSVPSKNPHRQNHPGYMSPTAQAHASPSSPSTSHSYR</sequence>
<feature type="transmembrane region" description="Helical" evidence="2">
    <location>
        <begin position="404"/>
        <end position="426"/>
    </location>
</feature>
<feature type="chain" id="PRO_5040464820" description="G-protein coupled receptors family 2 profile 2 domain-containing protein" evidence="3">
    <location>
        <begin position="27"/>
        <end position="806"/>
    </location>
</feature>
<feature type="transmembrane region" description="Helical" evidence="2">
    <location>
        <begin position="271"/>
        <end position="291"/>
    </location>
</feature>
<feature type="region of interest" description="Disordered" evidence="1">
    <location>
        <begin position="449"/>
        <end position="524"/>
    </location>
</feature>
<feature type="signal peptide" evidence="3">
    <location>
        <begin position="1"/>
        <end position="26"/>
    </location>
</feature>
<evidence type="ECO:0000256" key="3">
    <source>
        <dbReference type="SAM" id="SignalP"/>
    </source>
</evidence>
<feature type="compositionally biased region" description="Low complexity" evidence="1">
    <location>
        <begin position="488"/>
        <end position="514"/>
    </location>
</feature>
<accession>A0A9P6Q057</accession>
<gene>
    <name evidence="4" type="ORF">BG011_004431</name>
</gene>
<dbReference type="Gene3D" id="1.20.1070.10">
    <property type="entry name" value="Rhodopsin 7-helix transmembrane proteins"/>
    <property type="match status" value="1"/>
</dbReference>
<feature type="region of interest" description="Disordered" evidence="1">
    <location>
        <begin position="689"/>
        <end position="806"/>
    </location>
</feature>
<feature type="compositionally biased region" description="Polar residues" evidence="1">
    <location>
        <begin position="748"/>
        <end position="761"/>
    </location>
</feature>
<feature type="region of interest" description="Disordered" evidence="1">
    <location>
        <begin position="540"/>
        <end position="676"/>
    </location>
</feature>
<comment type="caution">
    <text evidence="4">The sequence shown here is derived from an EMBL/GenBank/DDBJ whole genome shotgun (WGS) entry which is preliminary data.</text>
</comment>
<feature type="compositionally biased region" description="Polar residues" evidence="1">
    <location>
        <begin position="694"/>
        <end position="706"/>
    </location>
</feature>
<proteinExistence type="predicted"/>
<protein>
    <recommendedName>
        <fullName evidence="6">G-protein coupled receptors family 2 profile 2 domain-containing protein</fullName>
    </recommendedName>
</protein>
<feature type="compositionally biased region" description="Polar residues" evidence="1">
    <location>
        <begin position="463"/>
        <end position="477"/>
    </location>
</feature>
<keyword evidence="2" id="KW-0812">Transmembrane</keyword>
<dbReference type="PANTHER" id="PTHR31787:SF3">
    <property type="entry name" value="FRIZZLED AND SMOOTHENED-LIKE PROTEIN H"/>
    <property type="match status" value="1"/>
</dbReference>
<feature type="compositionally biased region" description="Polar residues" evidence="1">
    <location>
        <begin position="712"/>
        <end position="730"/>
    </location>
</feature>
<feature type="transmembrane region" description="Helical" evidence="2">
    <location>
        <begin position="117"/>
        <end position="137"/>
    </location>
</feature>
<dbReference type="PANTHER" id="PTHR31787">
    <property type="entry name" value="G-PROTEIN-COUPLED RECEPTOR GPCR FAMILY PROTEIN"/>
    <property type="match status" value="1"/>
</dbReference>
<reference evidence="4" key="1">
    <citation type="journal article" date="2020" name="Fungal Divers.">
        <title>Resolving the Mortierellaceae phylogeny through synthesis of multi-gene phylogenetics and phylogenomics.</title>
        <authorList>
            <person name="Vandepol N."/>
            <person name="Liber J."/>
            <person name="Desiro A."/>
            <person name="Na H."/>
            <person name="Kennedy M."/>
            <person name="Barry K."/>
            <person name="Grigoriev I.V."/>
            <person name="Miller A.N."/>
            <person name="O'Donnell K."/>
            <person name="Stajich J.E."/>
            <person name="Bonito G."/>
        </authorList>
    </citation>
    <scope>NUCLEOTIDE SEQUENCE</scope>
    <source>
        <strain evidence="4">KOD948</strain>
    </source>
</reference>
<dbReference type="AlphaFoldDB" id="A0A9P6Q057"/>
<evidence type="ECO:0000256" key="2">
    <source>
        <dbReference type="SAM" id="Phobius"/>
    </source>
</evidence>
<feature type="transmembrane region" description="Helical" evidence="2">
    <location>
        <begin position="226"/>
        <end position="247"/>
    </location>
</feature>
<feature type="transmembrane region" description="Helical" evidence="2">
    <location>
        <begin position="144"/>
        <end position="161"/>
    </location>
</feature>
<dbReference type="Proteomes" id="UP000726737">
    <property type="component" value="Unassembled WGS sequence"/>
</dbReference>
<keyword evidence="2" id="KW-0472">Membrane</keyword>
<feature type="compositionally biased region" description="Low complexity" evidence="1">
    <location>
        <begin position="787"/>
        <end position="806"/>
    </location>
</feature>
<organism evidence="4 5">
    <name type="scientific">Mortierella polycephala</name>
    <dbReference type="NCBI Taxonomy" id="41804"/>
    <lineage>
        <taxon>Eukaryota</taxon>
        <taxon>Fungi</taxon>
        <taxon>Fungi incertae sedis</taxon>
        <taxon>Mucoromycota</taxon>
        <taxon>Mortierellomycotina</taxon>
        <taxon>Mortierellomycetes</taxon>
        <taxon>Mortierellales</taxon>
        <taxon>Mortierellaceae</taxon>
        <taxon>Mortierella</taxon>
    </lineage>
</organism>
<feature type="transmembrane region" description="Helical" evidence="2">
    <location>
        <begin position="193"/>
        <end position="214"/>
    </location>
</feature>
<evidence type="ECO:0000256" key="1">
    <source>
        <dbReference type="SAM" id="MobiDB-lite"/>
    </source>
</evidence>
<evidence type="ECO:0000313" key="4">
    <source>
        <dbReference type="EMBL" id="KAG0256613.1"/>
    </source>
</evidence>